<dbReference type="RefSeq" id="WP_110822724.1">
    <property type="nucleotide sequence ID" value="NZ_PRLG01000032.1"/>
</dbReference>
<comment type="caution">
    <text evidence="1">The sequence shown here is derived from an EMBL/GenBank/DDBJ whole genome shotgun (WGS) entry which is preliminary data.</text>
</comment>
<sequence>MEMRNEEGEVLAIVNIDSSQGESTIDRIVRQLKPGMGKGIYLAADKKISQQTNYGAVKWLGGVTELKAKLSPWEPVLPADANVMDIQVYYGFDNLTEEEIDEMARESSETGKDVVRDLKPNDTFVGVNLLYRKDETLFQFRIFGTTKSRIQVPDIEKQTIEKLTIRSNEAVYIGDNESQRLIWAEVGPTRGKALQYEVVAEDSSRDWLISITESLS</sequence>
<evidence type="ECO:0000313" key="1">
    <source>
        <dbReference type="EMBL" id="PYY25727.1"/>
    </source>
</evidence>
<name>A0A2W0C1U5_9BACL</name>
<evidence type="ECO:0000313" key="2">
    <source>
        <dbReference type="Proteomes" id="UP000247459"/>
    </source>
</evidence>
<accession>A0A2W0C1U5</accession>
<dbReference type="OrthoDB" id="2618086at2"/>
<gene>
    <name evidence="1" type="ORF">PIL02S_06299</name>
</gene>
<organism evidence="1 2">
    <name type="scientific">Paenibacillus illinoisensis</name>
    <dbReference type="NCBI Taxonomy" id="59845"/>
    <lineage>
        <taxon>Bacteria</taxon>
        <taxon>Bacillati</taxon>
        <taxon>Bacillota</taxon>
        <taxon>Bacilli</taxon>
        <taxon>Bacillales</taxon>
        <taxon>Paenibacillaceae</taxon>
        <taxon>Paenibacillus</taxon>
    </lineage>
</organism>
<dbReference type="Proteomes" id="UP000247459">
    <property type="component" value="Unassembled WGS sequence"/>
</dbReference>
<dbReference type="AlphaFoldDB" id="A0A2W0C1U5"/>
<reference evidence="1 2" key="1">
    <citation type="submission" date="2018-01" db="EMBL/GenBank/DDBJ databases">
        <title>Genome sequence of the PGP bacterium Paenibacillus illinoisensis E3.</title>
        <authorList>
            <person name="Rolli E."/>
            <person name="Marasco R."/>
            <person name="Bessem C."/>
            <person name="Michoud G."/>
            <person name="Gaiarsa S."/>
            <person name="Borin S."/>
            <person name="Daffonchio D."/>
        </authorList>
    </citation>
    <scope>NUCLEOTIDE SEQUENCE [LARGE SCALE GENOMIC DNA]</scope>
    <source>
        <strain evidence="1 2">E3</strain>
    </source>
</reference>
<proteinExistence type="predicted"/>
<dbReference type="EMBL" id="PRLG01000032">
    <property type="protein sequence ID" value="PYY25727.1"/>
    <property type="molecule type" value="Genomic_DNA"/>
</dbReference>
<protein>
    <submittedName>
        <fullName evidence="1">RNA polymerase sigma-70 factor ECF subfamily protein</fullName>
    </submittedName>
</protein>